<dbReference type="Pfam" id="PF00153">
    <property type="entry name" value="Mito_carr"/>
    <property type="match status" value="2"/>
</dbReference>
<evidence type="ECO:0000256" key="8">
    <source>
        <dbReference type="PROSITE-ProRule" id="PRU00282"/>
    </source>
</evidence>
<evidence type="ECO:0000256" key="1">
    <source>
        <dbReference type="ARBA" id="ARBA00004141"/>
    </source>
</evidence>
<comment type="similarity">
    <text evidence="2 9">Belongs to the mitochondrial carrier (TC 2.A.29) family.</text>
</comment>
<dbReference type="GO" id="GO:0016020">
    <property type="term" value="C:membrane"/>
    <property type="evidence" value="ECO:0007669"/>
    <property type="project" value="UniProtKB-SubCell"/>
</dbReference>
<reference evidence="10 11" key="1">
    <citation type="journal article" date="2013" name="BMC Genomics">
        <title>Reconstruction of the lipid metabolism for the microalga Monoraphidium neglectum from its genome sequence reveals characteristics suitable for biofuel production.</title>
        <authorList>
            <person name="Bogen C."/>
            <person name="Al-Dilaimi A."/>
            <person name="Albersmeier A."/>
            <person name="Wichmann J."/>
            <person name="Grundmann M."/>
            <person name="Rupp O."/>
            <person name="Lauersen K.J."/>
            <person name="Blifernez-Klassen O."/>
            <person name="Kalinowski J."/>
            <person name="Goesmann A."/>
            <person name="Mussgnug J.H."/>
            <person name="Kruse O."/>
        </authorList>
    </citation>
    <scope>NUCLEOTIDE SEQUENCE [LARGE SCALE GENOMIC DNA]</scope>
    <source>
        <strain evidence="10 11">SAG 48.87</strain>
    </source>
</reference>
<accession>A0A0D2N250</accession>
<keyword evidence="6" id="KW-1133">Transmembrane helix</keyword>
<evidence type="ECO:0000313" key="11">
    <source>
        <dbReference type="Proteomes" id="UP000054498"/>
    </source>
</evidence>
<sequence>MLTLLPPRNTCLARSLHPPRTAVITNPLDVAKTQLQVQGELQSTGQAATRPKGVIGALYTLVRAEGPLALLRGVAPSMLREATYSTVRYGAYDPIKSWLQASALGAGYTRSHGQQAAAAASRGANETQAMPMSLKILAGGMAGALGAAGATPSDLIKVRAQAAAAGGAPPAGLFKTAATIYASEGGLRGLYRGIGPTTLRAAMLTATQLPVYDHAKYELTTQPATAAYFTEGQGLHFACSMVAGVACATVVAPVDLIKSRYM</sequence>
<dbReference type="RefSeq" id="XP_013899320.1">
    <property type="nucleotide sequence ID" value="XM_014043866.1"/>
</dbReference>
<evidence type="ECO:0000256" key="7">
    <source>
        <dbReference type="ARBA" id="ARBA00023136"/>
    </source>
</evidence>
<feature type="repeat" description="Solcar" evidence="8">
    <location>
        <begin position="130"/>
        <end position="218"/>
    </location>
</feature>
<comment type="subcellular location">
    <subcellularLocation>
        <location evidence="1">Membrane</location>
        <topology evidence="1">Multi-pass membrane protein</topology>
    </subcellularLocation>
</comment>
<dbReference type="GeneID" id="25740539"/>
<dbReference type="OrthoDB" id="6703404at2759"/>
<evidence type="ECO:0000313" key="10">
    <source>
        <dbReference type="EMBL" id="KIZ00301.1"/>
    </source>
</evidence>
<feature type="repeat" description="Solcar" evidence="8">
    <location>
        <begin position="1"/>
        <end position="98"/>
    </location>
</feature>
<proteinExistence type="inferred from homology"/>
<dbReference type="EMBL" id="KK101596">
    <property type="protein sequence ID" value="KIZ00301.1"/>
    <property type="molecule type" value="Genomic_DNA"/>
</dbReference>
<dbReference type="InterPro" id="IPR018108">
    <property type="entry name" value="MCP_transmembrane"/>
</dbReference>
<evidence type="ECO:0000256" key="4">
    <source>
        <dbReference type="ARBA" id="ARBA00022692"/>
    </source>
</evidence>
<dbReference type="PROSITE" id="PS50920">
    <property type="entry name" value="SOLCAR"/>
    <property type="match status" value="2"/>
</dbReference>
<organism evidence="10 11">
    <name type="scientific">Monoraphidium neglectum</name>
    <dbReference type="NCBI Taxonomy" id="145388"/>
    <lineage>
        <taxon>Eukaryota</taxon>
        <taxon>Viridiplantae</taxon>
        <taxon>Chlorophyta</taxon>
        <taxon>core chlorophytes</taxon>
        <taxon>Chlorophyceae</taxon>
        <taxon>CS clade</taxon>
        <taxon>Sphaeropleales</taxon>
        <taxon>Selenastraceae</taxon>
        <taxon>Monoraphidium</taxon>
    </lineage>
</organism>
<evidence type="ECO:0000256" key="3">
    <source>
        <dbReference type="ARBA" id="ARBA00022448"/>
    </source>
</evidence>
<evidence type="ECO:0000256" key="9">
    <source>
        <dbReference type="RuleBase" id="RU000488"/>
    </source>
</evidence>
<dbReference type="KEGG" id="mng:MNEG_7663"/>
<evidence type="ECO:0000256" key="6">
    <source>
        <dbReference type="ARBA" id="ARBA00022989"/>
    </source>
</evidence>
<keyword evidence="11" id="KW-1185">Reference proteome</keyword>
<dbReference type="AlphaFoldDB" id="A0A0D2N250"/>
<keyword evidence="3 9" id="KW-0813">Transport</keyword>
<dbReference type="PANTHER" id="PTHR45618">
    <property type="entry name" value="MITOCHONDRIAL DICARBOXYLATE CARRIER-RELATED"/>
    <property type="match status" value="1"/>
</dbReference>
<keyword evidence="4 8" id="KW-0812">Transmembrane</keyword>
<dbReference type="InterPro" id="IPR023395">
    <property type="entry name" value="MCP_dom_sf"/>
</dbReference>
<dbReference type="Gene3D" id="1.50.40.10">
    <property type="entry name" value="Mitochondrial carrier domain"/>
    <property type="match status" value="1"/>
</dbReference>
<evidence type="ECO:0000256" key="5">
    <source>
        <dbReference type="ARBA" id="ARBA00022737"/>
    </source>
</evidence>
<dbReference type="SUPFAM" id="SSF103506">
    <property type="entry name" value="Mitochondrial carrier"/>
    <property type="match status" value="1"/>
</dbReference>
<name>A0A0D2N250_9CHLO</name>
<gene>
    <name evidence="10" type="ORF">MNEG_7663</name>
</gene>
<dbReference type="Proteomes" id="UP000054498">
    <property type="component" value="Unassembled WGS sequence"/>
</dbReference>
<protein>
    <submittedName>
        <fullName evidence="10">Uncharacterized protein</fullName>
    </submittedName>
</protein>
<keyword evidence="5" id="KW-0677">Repeat</keyword>
<keyword evidence="7 8" id="KW-0472">Membrane</keyword>
<evidence type="ECO:0000256" key="2">
    <source>
        <dbReference type="ARBA" id="ARBA00006375"/>
    </source>
</evidence>
<dbReference type="InterPro" id="IPR050391">
    <property type="entry name" value="Mito_Metabolite_Transporter"/>
</dbReference>